<evidence type="ECO:0000313" key="2">
    <source>
        <dbReference type="EMBL" id="KAK8846749.1"/>
    </source>
</evidence>
<accession>A0AAW0YJX2</accession>
<feature type="compositionally biased region" description="Acidic residues" evidence="1">
    <location>
        <begin position="403"/>
        <end position="413"/>
    </location>
</feature>
<name>A0AAW0YJX2_9TREE</name>
<feature type="region of interest" description="Disordered" evidence="1">
    <location>
        <begin position="330"/>
        <end position="505"/>
    </location>
</feature>
<feature type="compositionally biased region" description="Basic and acidic residues" evidence="1">
    <location>
        <begin position="155"/>
        <end position="167"/>
    </location>
</feature>
<feature type="compositionally biased region" description="Polar residues" evidence="1">
    <location>
        <begin position="364"/>
        <end position="387"/>
    </location>
</feature>
<feature type="region of interest" description="Disordered" evidence="1">
    <location>
        <begin position="113"/>
        <end position="181"/>
    </location>
</feature>
<dbReference type="Proteomes" id="UP001388673">
    <property type="component" value="Unassembled WGS sequence"/>
</dbReference>
<protein>
    <recommendedName>
        <fullName evidence="4">BED-type domain-containing protein</fullName>
    </recommendedName>
</protein>
<feature type="compositionally biased region" description="Low complexity" evidence="1">
    <location>
        <begin position="389"/>
        <end position="402"/>
    </location>
</feature>
<feature type="compositionally biased region" description="Polar residues" evidence="1">
    <location>
        <begin position="24"/>
        <end position="48"/>
    </location>
</feature>
<evidence type="ECO:0008006" key="4">
    <source>
        <dbReference type="Google" id="ProtNLM"/>
    </source>
</evidence>
<reference evidence="2 3" key="1">
    <citation type="journal article" date="2024" name="bioRxiv">
        <title>Comparative genomics of Cryptococcus and Kwoniella reveals pathogenesis evolution and contrasting karyotype dynamics via intercentromeric recombination or chromosome fusion.</title>
        <authorList>
            <person name="Coelho M.A."/>
            <person name="David-Palma M."/>
            <person name="Shea T."/>
            <person name="Bowers K."/>
            <person name="McGinley-Smith S."/>
            <person name="Mohammad A.W."/>
            <person name="Gnirke A."/>
            <person name="Yurkov A.M."/>
            <person name="Nowrousian M."/>
            <person name="Sun S."/>
            <person name="Cuomo C.A."/>
            <person name="Heitman J."/>
        </authorList>
    </citation>
    <scope>NUCLEOTIDE SEQUENCE [LARGE SCALE GENOMIC DNA]</scope>
    <source>
        <strain evidence="2 3">CBS 13917</strain>
    </source>
</reference>
<feature type="compositionally biased region" description="Acidic residues" evidence="1">
    <location>
        <begin position="73"/>
        <end position="83"/>
    </location>
</feature>
<dbReference type="RefSeq" id="XP_066800699.1">
    <property type="nucleotide sequence ID" value="XM_066948926.1"/>
</dbReference>
<sequence length="505" mass="54443">MSPSPRPSITSSSSDEPLIIDHLSTPNAIAGQSSTRQGTAPSSRSGITSHRARPILRRGGGGKGKGNGKVLAEMDDEDDDEDLPIFVGSNGSLNDIVERYKFRPTFTKSRSTINSVINPSRSSRSPSSLEPSGPNPSSTHRKKVATTSPIGGREQTVKPKYSRDRSKSTAPSSSTTTAITTIPPLPLLPDLALGPLPVPRWLGKTAVLLQLPCCAVCKVRFKKSDSGAARWRHMSICRPPLYRPPNPAPDLQLLIHKALHDLSTHKEPTSLLDLHVRSASASADYESPIQGSASTTKKKKNGAGAGLASVTLVKPTDERGEGWGEEVRERIRDWIGPSSPPREESPQQEEEKEDVEEHDDQVVLPSTQPLGESSLAQIYGKSPQSKPGLSPSLSPSSSLLSLTDEDDDEDEEEDRRTPEDQMSHDEEERHIPPPSSQKRSISMRNSSDDDGSGSGSDYQSDGQEQGPFRKWGDSRVDGDLSGKKSSTVSGARGWGEGEGFTIGWA</sequence>
<feature type="compositionally biased region" description="Gly residues" evidence="1">
    <location>
        <begin position="58"/>
        <end position="67"/>
    </location>
</feature>
<feature type="compositionally biased region" description="Low complexity" evidence="1">
    <location>
        <begin position="455"/>
        <end position="466"/>
    </location>
</feature>
<feature type="compositionally biased region" description="Acidic residues" evidence="1">
    <location>
        <begin position="346"/>
        <end position="359"/>
    </location>
</feature>
<dbReference type="KEGG" id="kne:92183094"/>
<feature type="region of interest" description="Disordered" evidence="1">
    <location>
        <begin position="1"/>
        <end position="90"/>
    </location>
</feature>
<proteinExistence type="predicted"/>
<feature type="region of interest" description="Disordered" evidence="1">
    <location>
        <begin position="282"/>
        <end position="304"/>
    </location>
</feature>
<organism evidence="2 3">
    <name type="scientific">Kwoniella newhampshirensis</name>
    <dbReference type="NCBI Taxonomy" id="1651941"/>
    <lineage>
        <taxon>Eukaryota</taxon>
        <taxon>Fungi</taxon>
        <taxon>Dikarya</taxon>
        <taxon>Basidiomycota</taxon>
        <taxon>Agaricomycotina</taxon>
        <taxon>Tremellomycetes</taxon>
        <taxon>Tremellales</taxon>
        <taxon>Cryptococcaceae</taxon>
        <taxon>Kwoniella</taxon>
    </lineage>
</organism>
<evidence type="ECO:0000313" key="3">
    <source>
        <dbReference type="Proteomes" id="UP001388673"/>
    </source>
</evidence>
<evidence type="ECO:0000256" key="1">
    <source>
        <dbReference type="SAM" id="MobiDB-lite"/>
    </source>
</evidence>
<comment type="caution">
    <text evidence="2">The sequence shown here is derived from an EMBL/GenBank/DDBJ whole genome shotgun (WGS) entry which is preliminary data.</text>
</comment>
<feature type="compositionally biased region" description="Low complexity" evidence="1">
    <location>
        <begin position="119"/>
        <end position="128"/>
    </location>
</feature>
<feature type="compositionally biased region" description="Polar residues" evidence="1">
    <location>
        <begin position="436"/>
        <end position="445"/>
    </location>
</feature>
<feature type="compositionally biased region" description="Gly residues" evidence="1">
    <location>
        <begin position="492"/>
        <end position="505"/>
    </location>
</feature>
<dbReference type="AlphaFoldDB" id="A0AAW0YJX2"/>
<feature type="compositionally biased region" description="Low complexity" evidence="1">
    <location>
        <begin position="168"/>
        <end position="181"/>
    </location>
</feature>
<feature type="compositionally biased region" description="Basic and acidic residues" evidence="1">
    <location>
        <begin position="414"/>
        <end position="431"/>
    </location>
</feature>
<keyword evidence="3" id="KW-1185">Reference proteome</keyword>
<dbReference type="GeneID" id="92183094"/>
<gene>
    <name evidence="2" type="ORF">IAR55_005836</name>
</gene>
<feature type="compositionally biased region" description="Basic and acidic residues" evidence="1">
    <location>
        <begin position="470"/>
        <end position="482"/>
    </location>
</feature>
<dbReference type="EMBL" id="JBCAWK010000011">
    <property type="protein sequence ID" value="KAK8846749.1"/>
    <property type="molecule type" value="Genomic_DNA"/>
</dbReference>